<dbReference type="Proteomes" id="UP000798808">
    <property type="component" value="Unassembled WGS sequence"/>
</dbReference>
<dbReference type="Pfam" id="PF19780">
    <property type="entry name" value="DUF6265"/>
    <property type="match status" value="1"/>
</dbReference>
<evidence type="ECO:0000259" key="1">
    <source>
        <dbReference type="Pfam" id="PF19780"/>
    </source>
</evidence>
<sequence length="155" mass="17679">MKRFYSLLLLLVIAYTYGYTQSPGSEKLNQLSWLIGKWERQNVKPGKTSHEHWEPVSDNSMRGWGVTLAGTDTIFVEKLQIINNEEGLFYVADVAENVEPVYFKIVALSEQGFVCENPEHDFPKRIAYVLSGDQLKATISGDGKEIDFLFRKVTQ</sequence>
<organism evidence="2 3">
    <name type="scientific">Fulvivirga kasyanovii</name>
    <dbReference type="NCBI Taxonomy" id="396812"/>
    <lineage>
        <taxon>Bacteria</taxon>
        <taxon>Pseudomonadati</taxon>
        <taxon>Bacteroidota</taxon>
        <taxon>Cytophagia</taxon>
        <taxon>Cytophagales</taxon>
        <taxon>Fulvivirgaceae</taxon>
        <taxon>Fulvivirga</taxon>
    </lineage>
</organism>
<keyword evidence="3" id="KW-1185">Reference proteome</keyword>
<dbReference type="InterPro" id="IPR046232">
    <property type="entry name" value="DUF6265"/>
</dbReference>
<evidence type="ECO:0000313" key="3">
    <source>
        <dbReference type="Proteomes" id="UP000798808"/>
    </source>
</evidence>
<accession>A0ABW9RNE2</accession>
<name>A0ABW9RNE2_9BACT</name>
<dbReference type="EMBL" id="SMLW01000530">
    <property type="protein sequence ID" value="MTI25643.1"/>
    <property type="molecule type" value="Genomic_DNA"/>
</dbReference>
<gene>
    <name evidence="2" type="ORF">E1163_11875</name>
</gene>
<protein>
    <recommendedName>
        <fullName evidence="1">DUF6265 domain-containing protein</fullName>
    </recommendedName>
</protein>
<evidence type="ECO:0000313" key="2">
    <source>
        <dbReference type="EMBL" id="MTI25643.1"/>
    </source>
</evidence>
<proteinExistence type="predicted"/>
<dbReference type="RefSeq" id="WP_155171947.1">
    <property type="nucleotide sequence ID" value="NZ_BAAAFL010000012.1"/>
</dbReference>
<reference evidence="2 3" key="1">
    <citation type="submission" date="2019-02" db="EMBL/GenBank/DDBJ databases">
        <authorList>
            <person name="Goldberg S.R."/>
            <person name="Haltli B.A."/>
            <person name="Correa H."/>
            <person name="Russell K.G."/>
        </authorList>
    </citation>
    <scope>NUCLEOTIDE SEQUENCE [LARGE SCALE GENOMIC DNA]</scope>
    <source>
        <strain evidence="2 3">JCM 16186</strain>
    </source>
</reference>
<feature type="domain" description="DUF6265" evidence="1">
    <location>
        <begin position="32"/>
        <end position="140"/>
    </location>
</feature>
<comment type="caution">
    <text evidence="2">The sequence shown here is derived from an EMBL/GenBank/DDBJ whole genome shotgun (WGS) entry which is preliminary data.</text>
</comment>